<dbReference type="InterPro" id="IPR035441">
    <property type="entry name" value="TFIIS/LEDGF_dom_sf"/>
</dbReference>
<dbReference type="InterPro" id="IPR010684">
    <property type="entry name" value="RNA_pol_II_trans_fac_SIII_A"/>
</dbReference>
<name>A0A1W0WLZ1_HYPEX</name>
<evidence type="ECO:0000313" key="5">
    <source>
        <dbReference type="Proteomes" id="UP000192578"/>
    </source>
</evidence>
<dbReference type="GO" id="GO:0003746">
    <property type="term" value="F:translation elongation factor activity"/>
    <property type="evidence" value="ECO:0007669"/>
    <property type="project" value="UniProtKB-KW"/>
</dbReference>
<accession>A0A1W0WLZ1</accession>
<dbReference type="SUPFAM" id="SSF47676">
    <property type="entry name" value="Conserved domain common to transcription factors TFIIS, elongin A, CRSP70"/>
    <property type="match status" value="1"/>
</dbReference>
<keyword evidence="4" id="KW-0251">Elongation factor</keyword>
<dbReference type="InterPro" id="IPR051870">
    <property type="entry name" value="Elongin-A_domain"/>
</dbReference>
<dbReference type="Gene3D" id="1.20.930.10">
    <property type="entry name" value="Conserved domain common to transcription factors TFIIS, elongin A, CRSP70"/>
    <property type="match status" value="1"/>
</dbReference>
<keyword evidence="5" id="KW-1185">Reference proteome</keyword>
<evidence type="ECO:0000259" key="3">
    <source>
        <dbReference type="PROSITE" id="PS51319"/>
    </source>
</evidence>
<proteinExistence type="predicted"/>
<gene>
    <name evidence="4" type="ORF">BV898_09661</name>
</gene>
<evidence type="ECO:0000256" key="2">
    <source>
        <dbReference type="SAM" id="MobiDB-lite"/>
    </source>
</evidence>
<feature type="compositionally biased region" description="Basic and acidic residues" evidence="2">
    <location>
        <begin position="146"/>
        <end position="159"/>
    </location>
</feature>
<keyword evidence="1" id="KW-0539">Nucleus</keyword>
<feature type="compositionally biased region" description="Low complexity" evidence="2">
    <location>
        <begin position="399"/>
        <end position="414"/>
    </location>
</feature>
<comment type="subcellular location">
    <subcellularLocation>
        <location evidence="1">Nucleus</location>
    </subcellularLocation>
</comment>
<protein>
    <submittedName>
        <fullName evidence="4">Transcription elongation factor B polypeptide 3</fullName>
    </submittedName>
</protein>
<dbReference type="Gene3D" id="6.10.250.3180">
    <property type="match status" value="1"/>
</dbReference>
<dbReference type="InterPro" id="IPR017923">
    <property type="entry name" value="TFIIS_N"/>
</dbReference>
<dbReference type="OrthoDB" id="21513at2759"/>
<dbReference type="Pfam" id="PF08711">
    <property type="entry name" value="Med26"/>
    <property type="match status" value="1"/>
</dbReference>
<dbReference type="AlphaFoldDB" id="A0A1W0WLZ1"/>
<comment type="caution">
    <text evidence="4">The sequence shown here is derived from an EMBL/GenBank/DDBJ whole genome shotgun (WGS) entry which is preliminary data.</text>
</comment>
<reference evidence="5" key="1">
    <citation type="submission" date="2017-01" db="EMBL/GenBank/DDBJ databases">
        <title>Comparative genomics of anhydrobiosis in the tardigrade Hypsibius dujardini.</title>
        <authorList>
            <person name="Yoshida Y."/>
            <person name="Koutsovoulos G."/>
            <person name="Laetsch D."/>
            <person name="Stevens L."/>
            <person name="Kumar S."/>
            <person name="Horikawa D."/>
            <person name="Ishino K."/>
            <person name="Komine S."/>
            <person name="Tomita M."/>
            <person name="Blaxter M."/>
            <person name="Arakawa K."/>
        </authorList>
    </citation>
    <scope>NUCLEOTIDE SEQUENCE [LARGE SCALE GENOMIC DNA]</scope>
    <source>
        <strain evidence="5">Z151</strain>
    </source>
</reference>
<feature type="region of interest" description="Disordered" evidence="2">
    <location>
        <begin position="116"/>
        <end position="168"/>
    </location>
</feature>
<feature type="region of interest" description="Disordered" evidence="2">
    <location>
        <begin position="362"/>
        <end position="429"/>
    </location>
</feature>
<dbReference type="PANTHER" id="PTHR15141:SF76">
    <property type="entry name" value="TRANSCRIPTION ELONGATION FACTOR B POLYPEPTIDE 3"/>
    <property type="match status" value="1"/>
</dbReference>
<sequence length="429" mass="47927">MDTTTEVGEYKVRLERYIDAQEDDKILRILGKLVKSRITLDCLMETGIGKVVGKLRKYKGDIGAESTRLIVAWKEMSKMEAAAAVQSESSARALSKGQNSSSRHQNGGTASAVLFVPPITSSNGHGSTKRKSPSPGYSQPTSAKRSHLDKSVDSSRDPDEQSLLDSIPDLTQDEALMRLLRRTDVPSTSSYGHSKSAQQVSSIVSNHTTRRNDTRVKMFSGRSKAVNVVTQVPKLFDLCIRALIDKIDKIEEMGPIPYHVIKPVLEKCSPEQLRRLEDFNEHLMEDTDELWFGHFNKAFPSAQLDEKEKGDTYRENYERQVYFREERLRSLTGRIKQSTAERAAPVREVKILYVDSTTCVKGSPKFQRPSHSGSGIRQQLKKMNVPPPPSRSRGAHTFGSGAASASKPVSKSAPLMQKSRQAFKNSFRR</sequence>
<feature type="compositionally biased region" description="Polar residues" evidence="2">
    <location>
        <begin position="186"/>
        <end position="207"/>
    </location>
</feature>
<feature type="domain" description="TFIIS N-terminal" evidence="3">
    <location>
        <begin position="1"/>
        <end position="80"/>
    </location>
</feature>
<keyword evidence="4" id="KW-0648">Protein biosynthesis</keyword>
<dbReference type="PROSITE" id="PS51319">
    <property type="entry name" value="TFIIS_N"/>
    <property type="match status" value="1"/>
</dbReference>
<evidence type="ECO:0000256" key="1">
    <source>
        <dbReference type="PROSITE-ProRule" id="PRU00649"/>
    </source>
</evidence>
<dbReference type="PANTHER" id="PTHR15141">
    <property type="entry name" value="TRANSCRIPTION ELONGATION FACTOR B POLYPEPTIDE 3"/>
    <property type="match status" value="1"/>
</dbReference>
<dbReference type="GO" id="GO:0006368">
    <property type="term" value="P:transcription elongation by RNA polymerase II"/>
    <property type="evidence" value="ECO:0007669"/>
    <property type="project" value="InterPro"/>
</dbReference>
<feature type="compositionally biased region" description="Polar residues" evidence="2">
    <location>
        <begin position="418"/>
        <end position="429"/>
    </location>
</feature>
<dbReference type="Pfam" id="PF06881">
    <property type="entry name" value="Elongin_A"/>
    <property type="match status" value="1"/>
</dbReference>
<feature type="region of interest" description="Disordered" evidence="2">
    <location>
        <begin position="186"/>
        <end position="211"/>
    </location>
</feature>
<organism evidence="4 5">
    <name type="scientific">Hypsibius exemplaris</name>
    <name type="common">Freshwater tardigrade</name>
    <dbReference type="NCBI Taxonomy" id="2072580"/>
    <lineage>
        <taxon>Eukaryota</taxon>
        <taxon>Metazoa</taxon>
        <taxon>Ecdysozoa</taxon>
        <taxon>Tardigrada</taxon>
        <taxon>Eutardigrada</taxon>
        <taxon>Parachela</taxon>
        <taxon>Hypsibioidea</taxon>
        <taxon>Hypsibiidae</taxon>
        <taxon>Hypsibius</taxon>
    </lineage>
</organism>
<evidence type="ECO:0000313" key="4">
    <source>
        <dbReference type="EMBL" id="OQV16177.1"/>
    </source>
</evidence>
<dbReference type="Proteomes" id="UP000192578">
    <property type="component" value="Unassembled WGS sequence"/>
</dbReference>
<dbReference type="GO" id="GO:0070449">
    <property type="term" value="C:elongin complex"/>
    <property type="evidence" value="ECO:0007669"/>
    <property type="project" value="InterPro"/>
</dbReference>
<dbReference type="EMBL" id="MTYJ01000077">
    <property type="protein sequence ID" value="OQV16177.1"/>
    <property type="molecule type" value="Genomic_DNA"/>
</dbReference>